<dbReference type="PRINTS" id="PR00469">
    <property type="entry name" value="PNDRDTASEII"/>
</dbReference>
<dbReference type="PANTHER" id="PTHR39757">
    <property type="match status" value="1"/>
</dbReference>
<dbReference type="Proteomes" id="UP000185696">
    <property type="component" value="Unassembled WGS sequence"/>
</dbReference>
<protein>
    <recommendedName>
        <fullName evidence="3">Lycopene cyclase (CrtL-type)</fullName>
    </recommendedName>
</protein>
<dbReference type="RefSeq" id="WP_075130730.1">
    <property type="nucleotide sequence ID" value="NZ_MSIF01000001.1"/>
</dbReference>
<gene>
    <name evidence="1" type="ORF">BLA60_00860</name>
</gene>
<accession>A0A7Z1B162</accession>
<name>A0A7Z1B162_9PSEU</name>
<sequence>MIDVLVGGAGPAGRAIASACAAQGLATALVAPRPDAPWPATYGLLAHETALLPPTARYTTATAHVHAGGARRLAWDYAVLDNDSVRAALTHPEVTVLDGRLADRLGTARVVIDATGAHRPGRTAVEQTAYGVVVPARTAAALVGPGQAVFMDWRQPAPGPPTFLYAIPRPDGQVLLEETSLASRPGLGLADLRERLLTRLAAHGIDPGDAPVDRVRFPLERPAVRTGVIPFGAAAGLVHPATGYSVADSLRLAPVLARAIRLAGPARAGRAAGRVLWPPAARAVYRLRRAGLGTLLALPADRTAEFFGLFFGLPPRLQLAFLGGRDDLAGNVAAMATMFARASPRLRRAMALRR</sequence>
<dbReference type="EMBL" id="MSIF01000001">
    <property type="protein sequence ID" value="OLF13781.1"/>
    <property type="molecule type" value="Genomic_DNA"/>
</dbReference>
<keyword evidence="2" id="KW-1185">Reference proteome</keyword>
<proteinExistence type="predicted"/>
<dbReference type="Pfam" id="PF05834">
    <property type="entry name" value="Lycopene_cycl"/>
    <property type="match status" value="1"/>
</dbReference>
<evidence type="ECO:0000313" key="2">
    <source>
        <dbReference type="Proteomes" id="UP000185696"/>
    </source>
</evidence>
<comment type="caution">
    <text evidence="1">The sequence shown here is derived from an EMBL/GenBank/DDBJ whole genome shotgun (WGS) entry which is preliminary data.</text>
</comment>
<evidence type="ECO:0008006" key="3">
    <source>
        <dbReference type="Google" id="ProtNLM"/>
    </source>
</evidence>
<organism evidence="1 2">
    <name type="scientific">Actinophytocola xinjiangensis</name>
    <dbReference type="NCBI Taxonomy" id="485602"/>
    <lineage>
        <taxon>Bacteria</taxon>
        <taxon>Bacillati</taxon>
        <taxon>Actinomycetota</taxon>
        <taxon>Actinomycetes</taxon>
        <taxon>Pseudonocardiales</taxon>
        <taxon>Pseudonocardiaceae</taxon>
    </lineage>
</organism>
<reference evidence="1 2" key="1">
    <citation type="submission" date="2016-12" db="EMBL/GenBank/DDBJ databases">
        <title>The draft genome sequence of Actinophytocola xinjiangensis.</title>
        <authorList>
            <person name="Wang W."/>
            <person name="Yuan L."/>
        </authorList>
    </citation>
    <scope>NUCLEOTIDE SEQUENCE [LARGE SCALE GENOMIC DNA]</scope>
    <source>
        <strain evidence="1 2">CGMCC 4.4663</strain>
    </source>
</reference>
<dbReference type="InterPro" id="IPR036188">
    <property type="entry name" value="FAD/NAD-bd_sf"/>
</dbReference>
<dbReference type="AlphaFoldDB" id="A0A7Z1B162"/>
<evidence type="ECO:0000313" key="1">
    <source>
        <dbReference type="EMBL" id="OLF13781.1"/>
    </source>
</evidence>
<dbReference type="PANTHER" id="PTHR39757:SF5">
    <property type="entry name" value="OS02G0190600 PROTEIN"/>
    <property type="match status" value="1"/>
</dbReference>
<dbReference type="SUPFAM" id="SSF51905">
    <property type="entry name" value="FAD/NAD(P)-binding domain"/>
    <property type="match status" value="1"/>
</dbReference>